<sequence>MSSPFSHSTSKPGYGNIVISLLPPSTARLQTCSYQYPLKLIAPTPLSHVLPSSTSSSEAIESSSEAIESSSEAIESSLEAIETLIHTIYLLTYGGGLVAGDAINLTIQLAPTTRLILLTQGSTKIFKSPGPSTVSKQSLVVDLAPASALCYLPDPVQPFEGSCFVQEQIYNLIQSEDGGKTASLCVLDWVSQGRAARGENWRIWKYGSRNDVFLTPGPTQDKPAKKMRLLLRDNVILEDPTSVDIAAPLSFASRVGKSGVFGTLILYGPLLSGLANYFMDEFKALPRIGAKKWHTEDSESDSEGEKQTSEVEAARKATQVRRSKRQKQEVKDDLLWTASIIRGFVLVKFGAREVEGVKRWLYGMLKDEGSVEKEFGERALMCLK</sequence>
<dbReference type="EMBL" id="SNSC02000013">
    <property type="protein sequence ID" value="TID18687.1"/>
    <property type="molecule type" value="Genomic_DNA"/>
</dbReference>
<dbReference type="PANTHER" id="PTHR33643">
    <property type="entry name" value="UREASE ACCESSORY PROTEIN D"/>
    <property type="match status" value="1"/>
</dbReference>
<dbReference type="Proteomes" id="UP000298493">
    <property type="component" value="Unassembled WGS sequence"/>
</dbReference>
<evidence type="ECO:0000256" key="2">
    <source>
        <dbReference type="ARBA" id="ARBA00023186"/>
    </source>
</evidence>
<dbReference type="HAMAP" id="MF_01384">
    <property type="entry name" value="UreD"/>
    <property type="match status" value="1"/>
</dbReference>
<dbReference type="GO" id="GO:0016151">
    <property type="term" value="F:nickel cation binding"/>
    <property type="evidence" value="ECO:0007669"/>
    <property type="project" value="InterPro"/>
</dbReference>
<organism evidence="4 5">
    <name type="scientific">Venturia nashicola</name>
    <dbReference type="NCBI Taxonomy" id="86259"/>
    <lineage>
        <taxon>Eukaryota</taxon>
        <taxon>Fungi</taxon>
        <taxon>Dikarya</taxon>
        <taxon>Ascomycota</taxon>
        <taxon>Pezizomycotina</taxon>
        <taxon>Dothideomycetes</taxon>
        <taxon>Pleosporomycetidae</taxon>
        <taxon>Venturiales</taxon>
        <taxon>Venturiaceae</taxon>
        <taxon>Venturia</taxon>
    </lineage>
</organism>
<accession>A0A4Z1NVL8</accession>
<dbReference type="AlphaFoldDB" id="A0A4Z1NVL8"/>
<protein>
    <submittedName>
        <fullName evidence="4">DNA repair protein rad5</fullName>
    </submittedName>
</protein>
<keyword evidence="2" id="KW-0143">Chaperone</keyword>
<comment type="caution">
    <text evidence="4">The sequence shown here is derived from an EMBL/GenBank/DDBJ whole genome shotgun (WGS) entry which is preliminary data.</text>
</comment>
<keyword evidence="5" id="KW-1185">Reference proteome</keyword>
<feature type="region of interest" description="Disordered" evidence="3">
    <location>
        <begin position="293"/>
        <end position="324"/>
    </location>
</feature>
<gene>
    <name evidence="4" type="ORF">E6O75_ATG05808</name>
</gene>
<name>A0A4Z1NVL8_9PEZI</name>
<evidence type="ECO:0000313" key="5">
    <source>
        <dbReference type="Proteomes" id="UP000298493"/>
    </source>
</evidence>
<dbReference type="PANTHER" id="PTHR33643:SF1">
    <property type="entry name" value="UREASE ACCESSORY PROTEIN D"/>
    <property type="match status" value="1"/>
</dbReference>
<feature type="compositionally biased region" description="Basic and acidic residues" evidence="3">
    <location>
        <begin position="293"/>
        <end position="315"/>
    </location>
</feature>
<dbReference type="STRING" id="86259.A0A4Z1NVL8"/>
<evidence type="ECO:0000313" key="4">
    <source>
        <dbReference type="EMBL" id="TID18687.1"/>
    </source>
</evidence>
<dbReference type="OrthoDB" id="5550464at2759"/>
<comment type="similarity">
    <text evidence="1">Belongs to the UreD family.</text>
</comment>
<dbReference type="Pfam" id="PF01774">
    <property type="entry name" value="UreD"/>
    <property type="match status" value="1"/>
</dbReference>
<evidence type="ECO:0000256" key="1">
    <source>
        <dbReference type="ARBA" id="ARBA00007177"/>
    </source>
</evidence>
<dbReference type="InterPro" id="IPR002669">
    <property type="entry name" value="UreD"/>
</dbReference>
<evidence type="ECO:0000256" key="3">
    <source>
        <dbReference type="SAM" id="MobiDB-lite"/>
    </source>
</evidence>
<proteinExistence type="inferred from homology"/>
<reference evidence="4 5" key="1">
    <citation type="submission" date="2019-04" db="EMBL/GenBank/DDBJ databases">
        <title>High contiguity whole genome sequence and gene annotation resource for two Venturia nashicola isolates.</title>
        <authorList>
            <person name="Prokchorchik M."/>
            <person name="Won K."/>
            <person name="Lee Y."/>
            <person name="Choi E.D."/>
            <person name="Segonzac C."/>
            <person name="Sohn K.H."/>
        </authorList>
    </citation>
    <scope>NUCLEOTIDE SEQUENCE [LARGE SCALE GENOMIC DNA]</scope>
    <source>
        <strain evidence="4 5">PRI2</strain>
    </source>
</reference>